<keyword evidence="2" id="KW-1185">Reference proteome</keyword>
<dbReference type="AlphaFoldDB" id="A0A3Q7EY18"/>
<evidence type="ECO:0000313" key="2">
    <source>
        <dbReference type="Proteomes" id="UP000004994"/>
    </source>
</evidence>
<sequence length="70" mass="7987">MYYRVDLISVRLLNEAFMKLSRASGLQANTNKSSLYMAEVADHIKQEFLDELDYIEGNCPLRGSLSIKES</sequence>
<proteinExistence type="predicted"/>
<reference evidence="1" key="1">
    <citation type="journal article" date="2012" name="Nature">
        <title>The tomato genome sequence provides insights into fleshy fruit evolution.</title>
        <authorList>
            <consortium name="Tomato Genome Consortium"/>
        </authorList>
    </citation>
    <scope>NUCLEOTIDE SEQUENCE [LARGE SCALE GENOMIC DNA]</scope>
    <source>
        <strain evidence="1">cv. Heinz 1706</strain>
    </source>
</reference>
<organism evidence="1">
    <name type="scientific">Solanum lycopersicum</name>
    <name type="common">Tomato</name>
    <name type="synonym">Lycopersicon esculentum</name>
    <dbReference type="NCBI Taxonomy" id="4081"/>
    <lineage>
        <taxon>Eukaryota</taxon>
        <taxon>Viridiplantae</taxon>
        <taxon>Streptophyta</taxon>
        <taxon>Embryophyta</taxon>
        <taxon>Tracheophyta</taxon>
        <taxon>Spermatophyta</taxon>
        <taxon>Magnoliopsida</taxon>
        <taxon>eudicotyledons</taxon>
        <taxon>Gunneridae</taxon>
        <taxon>Pentapetalae</taxon>
        <taxon>asterids</taxon>
        <taxon>lamiids</taxon>
        <taxon>Solanales</taxon>
        <taxon>Solanaceae</taxon>
        <taxon>Solanoideae</taxon>
        <taxon>Solaneae</taxon>
        <taxon>Solanum</taxon>
        <taxon>Solanum subgen. Lycopersicon</taxon>
    </lineage>
</organism>
<dbReference type="PaxDb" id="4081-Solyc01g058230.1.1"/>
<evidence type="ECO:0008006" key="3">
    <source>
        <dbReference type="Google" id="ProtNLM"/>
    </source>
</evidence>
<protein>
    <recommendedName>
        <fullName evidence="3">Reverse transcriptase domain-containing protein</fullName>
    </recommendedName>
</protein>
<dbReference type="Gramene" id="Solyc01g058230.1.1">
    <property type="protein sequence ID" value="Solyc01g058230.1.1.1"/>
    <property type="gene ID" value="Solyc01g058230.1"/>
</dbReference>
<reference evidence="1" key="2">
    <citation type="submission" date="2019-01" db="UniProtKB">
        <authorList>
            <consortium name="EnsemblPlants"/>
        </authorList>
    </citation>
    <scope>IDENTIFICATION</scope>
    <source>
        <strain evidence="1">cv. Heinz 1706</strain>
    </source>
</reference>
<dbReference type="EnsemblPlants" id="Solyc01g058230.1.1">
    <property type="protein sequence ID" value="Solyc01g058230.1.1.1"/>
    <property type="gene ID" value="Solyc01g058230.1"/>
</dbReference>
<dbReference type="InParanoid" id="A0A3Q7EY18"/>
<dbReference type="Proteomes" id="UP000004994">
    <property type="component" value="Chromosome 1"/>
</dbReference>
<accession>A0A3Q7EY18</accession>
<evidence type="ECO:0000313" key="1">
    <source>
        <dbReference type="EnsemblPlants" id="Solyc01g058230.1.1.1"/>
    </source>
</evidence>
<name>A0A3Q7EY18_SOLLC</name>